<dbReference type="Gene3D" id="3.30.1540.10">
    <property type="entry name" value="formyl-coa transferase, domain 3"/>
    <property type="match status" value="1"/>
</dbReference>
<dbReference type="RefSeq" id="WP_011598690.1">
    <property type="nucleotide sequence ID" value="NC_008268.1"/>
</dbReference>
<keyword evidence="1 2" id="KW-0808">Transferase</keyword>
<accession>Q0S166</accession>
<dbReference type="HOGENOM" id="CLU_033975_0_0_11"/>
<dbReference type="SUPFAM" id="SSF89796">
    <property type="entry name" value="CoA-transferase family III (CaiB/BaiF)"/>
    <property type="match status" value="1"/>
</dbReference>
<evidence type="ECO:0000313" key="3">
    <source>
        <dbReference type="Proteomes" id="UP000008710"/>
    </source>
</evidence>
<dbReference type="PATRIC" id="fig|101510.16.peg.7018"/>
<name>Q0S166_RHOJR</name>
<dbReference type="KEGG" id="rha:RHA1_ro06954"/>
<evidence type="ECO:0000313" key="2">
    <source>
        <dbReference type="EMBL" id="ABG98720.1"/>
    </source>
</evidence>
<organism evidence="2 3">
    <name type="scientific">Rhodococcus jostii (strain RHA1)</name>
    <dbReference type="NCBI Taxonomy" id="101510"/>
    <lineage>
        <taxon>Bacteria</taxon>
        <taxon>Bacillati</taxon>
        <taxon>Actinomycetota</taxon>
        <taxon>Actinomycetes</taxon>
        <taxon>Mycobacteriales</taxon>
        <taxon>Nocardiaceae</taxon>
        <taxon>Rhodococcus</taxon>
    </lineage>
</organism>
<dbReference type="PANTHER" id="PTHR48207">
    <property type="entry name" value="SUCCINATE--HYDROXYMETHYLGLUTARATE COA-TRANSFERASE"/>
    <property type="match status" value="1"/>
</dbReference>
<dbReference type="InterPro" id="IPR003673">
    <property type="entry name" value="CoA-Trfase_fam_III"/>
</dbReference>
<reference evidence="3" key="1">
    <citation type="journal article" date="2006" name="Proc. Natl. Acad. Sci. U.S.A.">
        <title>The complete genome of Rhodococcus sp. RHA1 provides insights into a catabolic powerhouse.</title>
        <authorList>
            <person name="McLeod M.P."/>
            <person name="Warren R.L."/>
            <person name="Hsiao W.W.L."/>
            <person name="Araki N."/>
            <person name="Myhre M."/>
            <person name="Fernandes C."/>
            <person name="Miyazawa D."/>
            <person name="Wong W."/>
            <person name="Lillquist A.L."/>
            <person name="Wang D."/>
            <person name="Dosanjh M."/>
            <person name="Hara H."/>
            <person name="Petrescu A."/>
            <person name="Morin R.D."/>
            <person name="Yang G."/>
            <person name="Stott J.M."/>
            <person name="Schein J.E."/>
            <person name="Shin H."/>
            <person name="Smailus D."/>
            <person name="Siddiqui A.S."/>
            <person name="Marra M.A."/>
            <person name="Jones S.J.M."/>
            <person name="Holt R."/>
            <person name="Brinkman F.S.L."/>
            <person name="Miyauchi K."/>
            <person name="Fukuda M."/>
            <person name="Davies J.E."/>
            <person name="Mohn W.W."/>
            <person name="Eltis L.D."/>
        </authorList>
    </citation>
    <scope>NUCLEOTIDE SEQUENCE [LARGE SCALE GENOMIC DNA]</scope>
    <source>
        <strain evidence="3">RHA1</strain>
    </source>
</reference>
<dbReference type="InterPro" id="IPR023606">
    <property type="entry name" value="CoA-Trfase_III_dom_1_sf"/>
</dbReference>
<protein>
    <submittedName>
        <fullName evidence="2">Possible acyl-CoA transferases/ carnitine dehydratase</fullName>
    </submittedName>
</protein>
<dbReference type="Pfam" id="PF02515">
    <property type="entry name" value="CoA_transf_3"/>
    <property type="match status" value="1"/>
</dbReference>
<dbReference type="EMBL" id="CP000431">
    <property type="protein sequence ID" value="ABG98720.1"/>
    <property type="molecule type" value="Genomic_DNA"/>
</dbReference>
<dbReference type="InterPro" id="IPR044855">
    <property type="entry name" value="CoA-Trfase_III_dom3_sf"/>
</dbReference>
<dbReference type="OrthoDB" id="9797653at2"/>
<dbReference type="eggNOG" id="COG1804">
    <property type="taxonomic scope" value="Bacteria"/>
</dbReference>
<dbReference type="AlphaFoldDB" id="Q0S166"/>
<dbReference type="InterPro" id="IPR050483">
    <property type="entry name" value="CoA-transferase_III_domain"/>
</dbReference>
<evidence type="ECO:0000256" key="1">
    <source>
        <dbReference type="ARBA" id="ARBA00022679"/>
    </source>
</evidence>
<gene>
    <name evidence="2" type="ordered locus">RHA1_ro06954</name>
</gene>
<sequence length="396" mass="42091">MKLLDGIRVLDLTNVLAGPYASYQLSLMGADVVKVEVPGSGDLARQLGADTALSSQKLGASFVAQNAGKRSMTVNLKSPTGRNVFDRLIAGADVLVENFRPGVLARLGYSWDELHAMNPRLVYCAISGFGQTGPMRERPAYDQIIQGLSGMSAVTGTPDTAPLRVGFPVCDTLGGMTAAMAINGALASRARTGEGVYLDVSMLDSSLTALGWVVSDYLIAGRQPSANGNENPTGAPSATFQTGSGALNIAANKQEQFEILCKLIGREDLIDDPRFALRDDRKNRRPELRVEIEAALAAKSAREWEPLLNEAGVPAGLVLDVTDSLDLDQITERELVHQVDLPDRTVSVLGTGFHVNGRPLAPGSAPPTLSEHTDELLTDLGFTADEITELHTEGAV</sequence>
<dbReference type="GO" id="GO:0008410">
    <property type="term" value="F:CoA-transferase activity"/>
    <property type="evidence" value="ECO:0007669"/>
    <property type="project" value="TreeGrafter"/>
</dbReference>
<dbReference type="Proteomes" id="UP000008710">
    <property type="component" value="Chromosome"/>
</dbReference>
<dbReference type="Gene3D" id="3.40.50.10540">
    <property type="entry name" value="Crotonobetainyl-coa:carnitine coa-transferase, domain 1"/>
    <property type="match status" value="1"/>
</dbReference>
<dbReference type="PANTHER" id="PTHR48207:SF3">
    <property type="entry name" value="SUCCINATE--HYDROXYMETHYLGLUTARATE COA-TRANSFERASE"/>
    <property type="match status" value="1"/>
</dbReference>
<proteinExistence type="predicted"/>